<feature type="domain" description="Schlafen group 3-like DNA/RNA helicase" evidence="1">
    <location>
        <begin position="1"/>
        <end position="178"/>
    </location>
</feature>
<protein>
    <submittedName>
        <fullName evidence="2">DUF2075 domain-containing protein</fullName>
    </submittedName>
</protein>
<evidence type="ECO:0000259" key="1">
    <source>
        <dbReference type="Pfam" id="PF09848"/>
    </source>
</evidence>
<dbReference type="RefSeq" id="WP_161316298.1">
    <property type="nucleotide sequence ID" value="NZ_WTUW01000002.1"/>
</dbReference>
<evidence type="ECO:0000313" key="2">
    <source>
        <dbReference type="EMBL" id="MZR31464.1"/>
    </source>
</evidence>
<organism evidence="2 3">
    <name type="scientific">Sneathiella litorea</name>
    <dbReference type="NCBI Taxonomy" id="2606216"/>
    <lineage>
        <taxon>Bacteria</taxon>
        <taxon>Pseudomonadati</taxon>
        <taxon>Pseudomonadota</taxon>
        <taxon>Alphaproteobacteria</taxon>
        <taxon>Sneathiellales</taxon>
        <taxon>Sneathiellaceae</taxon>
        <taxon>Sneathiella</taxon>
    </lineage>
</organism>
<proteinExistence type="predicted"/>
<name>A0A6L8WA30_9PROT</name>
<dbReference type="AlphaFoldDB" id="A0A6L8WA30"/>
<accession>A0A6L8WA30</accession>
<reference evidence="2 3" key="1">
    <citation type="submission" date="2019-12" db="EMBL/GenBank/DDBJ databases">
        <title>Snethiella sp. nov. sp. isolated from sea sand.</title>
        <authorList>
            <person name="Kim J."/>
            <person name="Jeong S.E."/>
            <person name="Jung H.S."/>
            <person name="Jeon C.O."/>
        </authorList>
    </citation>
    <scope>NUCLEOTIDE SEQUENCE [LARGE SCALE GENOMIC DNA]</scope>
    <source>
        <strain evidence="2 3">DP05</strain>
    </source>
</reference>
<dbReference type="EMBL" id="WTUW01000002">
    <property type="protein sequence ID" value="MZR31464.1"/>
    <property type="molecule type" value="Genomic_DNA"/>
</dbReference>
<dbReference type="InterPro" id="IPR018647">
    <property type="entry name" value="SLFN_3-like_DNA/RNA_helicase"/>
</dbReference>
<gene>
    <name evidence="2" type="ORF">GQE98_12560</name>
</gene>
<sequence>MRAFRNELHGKWVEALLAGKIDEAKATADKMESPPALITRDLTTLKTWLRERRRGEHRVGLLASSGAVRLVAEGIAPSPRSNELQDVIHWFLRPTGDYRSSNALETPLSEFVCQGLEIDYVGLCWGNDLIWQNDEWVPRKMRAPNWSVSRNPEEKQYRLNAYRVLLTRSRAGLVVYMPKGDQSDSTRLPESFECTYEALVAAGCARF</sequence>
<keyword evidence="3" id="KW-1185">Reference proteome</keyword>
<dbReference type="Proteomes" id="UP000476030">
    <property type="component" value="Unassembled WGS sequence"/>
</dbReference>
<evidence type="ECO:0000313" key="3">
    <source>
        <dbReference type="Proteomes" id="UP000476030"/>
    </source>
</evidence>
<comment type="caution">
    <text evidence="2">The sequence shown here is derived from an EMBL/GenBank/DDBJ whole genome shotgun (WGS) entry which is preliminary data.</text>
</comment>
<dbReference type="Pfam" id="PF09848">
    <property type="entry name" value="SLFN-g3_helicase"/>
    <property type="match status" value="1"/>
</dbReference>